<evidence type="ECO:0000256" key="2">
    <source>
        <dbReference type="RuleBase" id="RU003651"/>
    </source>
</evidence>
<protein>
    <submittedName>
        <fullName evidence="5">P-loop containing nucleoside triphosphate hydrolase protein</fullName>
    </submittedName>
</protein>
<dbReference type="EMBL" id="ML996221">
    <property type="protein sequence ID" value="KAF2730309.1"/>
    <property type="molecule type" value="Genomic_DNA"/>
</dbReference>
<feature type="non-terminal residue" evidence="5">
    <location>
        <position position="1"/>
    </location>
</feature>
<feature type="compositionally biased region" description="Polar residues" evidence="3">
    <location>
        <begin position="101"/>
        <end position="117"/>
    </location>
</feature>
<evidence type="ECO:0000259" key="4">
    <source>
        <dbReference type="SMART" id="SM00382"/>
    </source>
</evidence>
<sequence length="249" mass="28227">ELMGDLQEYFDPESEEYYHSTGAPFRRGYLLYGPPGTGKTSLTQAIASEFNVPLYLVNLSNMTDQELDHAFTMLPHRCVVVFEDIDSMGIVRENKMKQKEPSNPQMQRTQREFTPSDSSDKPKPKTLVTLSGLLNVIDGAGAKDGRLLIMTSNAPDSLDEALIRDGRIDMEIYMKKSDAIMAAITFKRCFGSDPRRKISNSELDRLSILFGEQIPDDAFATCEIQNYCMKYRGRPEKAVENFSHFIEQK</sequence>
<dbReference type="AlphaFoldDB" id="A0A9P4QSJ4"/>
<comment type="caution">
    <text evidence="5">The sequence shown here is derived from an EMBL/GenBank/DDBJ whole genome shotgun (WGS) entry which is preliminary data.</text>
</comment>
<dbReference type="GO" id="GO:0005524">
    <property type="term" value="F:ATP binding"/>
    <property type="evidence" value="ECO:0007669"/>
    <property type="project" value="UniProtKB-KW"/>
</dbReference>
<dbReference type="SUPFAM" id="SSF52540">
    <property type="entry name" value="P-loop containing nucleoside triphosphate hydrolases"/>
    <property type="match status" value="1"/>
</dbReference>
<proteinExistence type="inferred from homology"/>
<accession>A0A9P4QSJ4</accession>
<dbReference type="InterPro" id="IPR027417">
    <property type="entry name" value="P-loop_NTPase"/>
</dbReference>
<evidence type="ECO:0000256" key="3">
    <source>
        <dbReference type="SAM" id="MobiDB-lite"/>
    </source>
</evidence>
<dbReference type="OrthoDB" id="10251412at2759"/>
<keyword evidence="5" id="KW-0378">Hydrolase</keyword>
<dbReference type="GO" id="GO:0016887">
    <property type="term" value="F:ATP hydrolysis activity"/>
    <property type="evidence" value="ECO:0007669"/>
    <property type="project" value="InterPro"/>
</dbReference>
<dbReference type="InterPro" id="IPR003960">
    <property type="entry name" value="ATPase_AAA_CS"/>
</dbReference>
<dbReference type="InterPro" id="IPR003959">
    <property type="entry name" value="ATPase_AAA_core"/>
</dbReference>
<feature type="region of interest" description="Disordered" evidence="3">
    <location>
        <begin position="94"/>
        <end position="125"/>
    </location>
</feature>
<keyword evidence="2" id="KW-0547">Nucleotide-binding</keyword>
<dbReference type="Pfam" id="PF00004">
    <property type="entry name" value="AAA"/>
    <property type="match status" value="1"/>
</dbReference>
<dbReference type="PROSITE" id="PS00674">
    <property type="entry name" value="AAA"/>
    <property type="match status" value="1"/>
</dbReference>
<evidence type="ECO:0000313" key="6">
    <source>
        <dbReference type="Proteomes" id="UP000799444"/>
    </source>
</evidence>
<reference evidence="5" key="1">
    <citation type="journal article" date="2020" name="Stud. Mycol.">
        <title>101 Dothideomycetes genomes: a test case for predicting lifestyles and emergence of pathogens.</title>
        <authorList>
            <person name="Haridas S."/>
            <person name="Albert R."/>
            <person name="Binder M."/>
            <person name="Bloem J."/>
            <person name="Labutti K."/>
            <person name="Salamov A."/>
            <person name="Andreopoulos B."/>
            <person name="Baker S."/>
            <person name="Barry K."/>
            <person name="Bills G."/>
            <person name="Bluhm B."/>
            <person name="Cannon C."/>
            <person name="Castanera R."/>
            <person name="Culley D."/>
            <person name="Daum C."/>
            <person name="Ezra D."/>
            <person name="Gonzalez J."/>
            <person name="Henrissat B."/>
            <person name="Kuo A."/>
            <person name="Liang C."/>
            <person name="Lipzen A."/>
            <person name="Lutzoni F."/>
            <person name="Magnuson J."/>
            <person name="Mondo S."/>
            <person name="Nolan M."/>
            <person name="Ohm R."/>
            <person name="Pangilinan J."/>
            <person name="Park H.-J."/>
            <person name="Ramirez L."/>
            <person name="Alfaro M."/>
            <person name="Sun H."/>
            <person name="Tritt A."/>
            <person name="Yoshinaga Y."/>
            <person name="Zwiers L.-H."/>
            <person name="Turgeon B."/>
            <person name="Goodwin S."/>
            <person name="Spatafora J."/>
            <person name="Crous P."/>
            <person name="Grigoriev I."/>
        </authorList>
    </citation>
    <scope>NUCLEOTIDE SEQUENCE</scope>
    <source>
        <strain evidence="5">CBS 125425</strain>
    </source>
</reference>
<dbReference type="SMART" id="SM00382">
    <property type="entry name" value="AAA"/>
    <property type="match status" value="1"/>
</dbReference>
<dbReference type="InterPro" id="IPR003593">
    <property type="entry name" value="AAA+_ATPase"/>
</dbReference>
<gene>
    <name evidence="5" type="ORF">EJ04DRAFT_390770</name>
</gene>
<feature type="domain" description="AAA+ ATPase" evidence="4">
    <location>
        <begin position="25"/>
        <end position="178"/>
    </location>
</feature>
<evidence type="ECO:0000256" key="1">
    <source>
        <dbReference type="ARBA" id="ARBA00007448"/>
    </source>
</evidence>
<organism evidence="5 6">
    <name type="scientific">Polyplosphaeria fusca</name>
    <dbReference type="NCBI Taxonomy" id="682080"/>
    <lineage>
        <taxon>Eukaryota</taxon>
        <taxon>Fungi</taxon>
        <taxon>Dikarya</taxon>
        <taxon>Ascomycota</taxon>
        <taxon>Pezizomycotina</taxon>
        <taxon>Dothideomycetes</taxon>
        <taxon>Pleosporomycetidae</taxon>
        <taxon>Pleosporales</taxon>
        <taxon>Tetraplosphaeriaceae</taxon>
        <taxon>Polyplosphaeria</taxon>
    </lineage>
</organism>
<feature type="non-terminal residue" evidence="5">
    <location>
        <position position="249"/>
    </location>
</feature>
<keyword evidence="6" id="KW-1185">Reference proteome</keyword>
<dbReference type="InterPro" id="IPR050747">
    <property type="entry name" value="Mitochondrial_chaperone_BCS1"/>
</dbReference>
<dbReference type="PANTHER" id="PTHR23070">
    <property type="entry name" value="BCS1 AAA-TYPE ATPASE"/>
    <property type="match status" value="1"/>
</dbReference>
<evidence type="ECO:0000313" key="5">
    <source>
        <dbReference type="EMBL" id="KAF2730309.1"/>
    </source>
</evidence>
<dbReference type="Gene3D" id="3.40.50.300">
    <property type="entry name" value="P-loop containing nucleotide triphosphate hydrolases"/>
    <property type="match status" value="1"/>
</dbReference>
<comment type="similarity">
    <text evidence="1">Belongs to the AAA ATPase family. BCS1 subfamily.</text>
</comment>
<name>A0A9P4QSJ4_9PLEO</name>
<dbReference type="Proteomes" id="UP000799444">
    <property type="component" value="Unassembled WGS sequence"/>
</dbReference>
<keyword evidence="2" id="KW-0067">ATP-binding</keyword>